<protein>
    <recommendedName>
        <fullName evidence="3">SnoaL-like domain-containing protein</fullName>
    </recommendedName>
</protein>
<reference evidence="1 2" key="1">
    <citation type="journal article" date="2015" name="Microbiome">
        <title>Genomic resolution of linkages in carbon, nitrogen, and sulfur cycling among widespread estuary sediment bacteria.</title>
        <authorList>
            <person name="Baker B.J."/>
            <person name="Lazar C.S."/>
            <person name="Teske A.P."/>
            <person name="Dick G.J."/>
        </authorList>
    </citation>
    <scope>NUCLEOTIDE SEQUENCE [LARGE SCALE GENOMIC DNA]</scope>
    <source>
        <strain evidence="1">DG_78</strain>
    </source>
</reference>
<dbReference type="Proteomes" id="UP000051012">
    <property type="component" value="Unassembled WGS sequence"/>
</dbReference>
<organism evidence="1 2">
    <name type="scientific">candidate division TA06 bacterium DG_78</name>
    <dbReference type="NCBI Taxonomy" id="1703772"/>
    <lineage>
        <taxon>Bacteria</taxon>
        <taxon>Bacteria division TA06</taxon>
    </lineage>
</organism>
<dbReference type="AlphaFoldDB" id="A0A0S7YGX6"/>
<evidence type="ECO:0000313" key="1">
    <source>
        <dbReference type="EMBL" id="KPJ73969.1"/>
    </source>
</evidence>
<dbReference type="InterPro" id="IPR032710">
    <property type="entry name" value="NTF2-like_dom_sf"/>
</dbReference>
<dbReference type="Gene3D" id="3.10.450.50">
    <property type="match status" value="1"/>
</dbReference>
<name>A0A0S7YGX6_UNCT6</name>
<gene>
    <name evidence="1" type="ORF">AMJ52_02410</name>
</gene>
<evidence type="ECO:0000313" key="2">
    <source>
        <dbReference type="Proteomes" id="UP000051012"/>
    </source>
</evidence>
<dbReference type="SUPFAM" id="SSF54427">
    <property type="entry name" value="NTF2-like"/>
    <property type="match status" value="1"/>
</dbReference>
<comment type="caution">
    <text evidence="1">The sequence shown here is derived from an EMBL/GenBank/DDBJ whole genome shotgun (WGS) entry which is preliminary data.</text>
</comment>
<sequence>MNQKNIVDVALTFIEKINHRNFDGLLKIMSLDHKAIDEAGGVTAGSEKAVKIIADYITQRPNFQIHINDVYFKNDIVIIIGRTTGSCAETSYDTEIKDKLIYVLKVENEKVTEFRYALKYDDKTTSDLDIASAIKITE</sequence>
<proteinExistence type="predicted"/>
<evidence type="ECO:0008006" key="3">
    <source>
        <dbReference type="Google" id="ProtNLM"/>
    </source>
</evidence>
<dbReference type="EMBL" id="LJNI01000020">
    <property type="protein sequence ID" value="KPJ73969.1"/>
    <property type="molecule type" value="Genomic_DNA"/>
</dbReference>
<accession>A0A0S7YGX6</accession>